<feature type="transmembrane region" description="Helical" evidence="9">
    <location>
        <begin position="190"/>
        <end position="212"/>
    </location>
</feature>
<feature type="region of interest" description="Disordered" evidence="8">
    <location>
        <begin position="384"/>
        <end position="404"/>
    </location>
</feature>
<comment type="subcellular location">
    <subcellularLocation>
        <location evidence="1">Cell membrane</location>
        <topology evidence="1">Multi-pass membrane protein</topology>
    </subcellularLocation>
</comment>
<dbReference type="GO" id="GO:0038023">
    <property type="term" value="F:signaling receptor activity"/>
    <property type="evidence" value="ECO:0007669"/>
    <property type="project" value="InterPro"/>
</dbReference>
<dbReference type="OrthoDB" id="10071804at2759"/>
<feature type="transmembrane region" description="Helical" evidence="9">
    <location>
        <begin position="224"/>
        <end position="245"/>
    </location>
</feature>
<evidence type="ECO:0000256" key="8">
    <source>
        <dbReference type="SAM" id="MobiDB-lite"/>
    </source>
</evidence>
<keyword evidence="2" id="KW-0813">Transport</keyword>
<reference evidence="10" key="1">
    <citation type="submission" date="2022-11" db="UniProtKB">
        <authorList>
            <consortium name="EnsemblMetazoa"/>
        </authorList>
    </citation>
    <scope>IDENTIFICATION</scope>
</reference>
<dbReference type="GO" id="GO:0034632">
    <property type="term" value="F:retinol transmembrane transporter activity"/>
    <property type="evidence" value="ECO:0007669"/>
    <property type="project" value="InterPro"/>
</dbReference>
<dbReference type="GO" id="GO:0005886">
    <property type="term" value="C:plasma membrane"/>
    <property type="evidence" value="ECO:0007669"/>
    <property type="project" value="UniProtKB-SubCell"/>
</dbReference>
<dbReference type="AlphaFoldDB" id="A0A914B1K0"/>
<organism evidence="10 11">
    <name type="scientific">Patiria miniata</name>
    <name type="common">Bat star</name>
    <name type="synonym">Asterina miniata</name>
    <dbReference type="NCBI Taxonomy" id="46514"/>
    <lineage>
        <taxon>Eukaryota</taxon>
        <taxon>Metazoa</taxon>
        <taxon>Echinodermata</taxon>
        <taxon>Eleutherozoa</taxon>
        <taxon>Asterozoa</taxon>
        <taxon>Asteroidea</taxon>
        <taxon>Valvatacea</taxon>
        <taxon>Valvatida</taxon>
        <taxon>Asterinidae</taxon>
        <taxon>Patiria</taxon>
    </lineage>
</organism>
<dbReference type="GO" id="GO:0071939">
    <property type="term" value="P:vitamin A import into cell"/>
    <property type="evidence" value="ECO:0007669"/>
    <property type="project" value="TreeGrafter"/>
</dbReference>
<dbReference type="PANTHER" id="PTHR21444:SF15">
    <property type="entry name" value="RECEPTOR FOR RETINOL UPTAKE STRA6"/>
    <property type="match status" value="1"/>
</dbReference>
<keyword evidence="5 9" id="KW-1133">Transmembrane helix</keyword>
<evidence type="ECO:0000256" key="3">
    <source>
        <dbReference type="ARBA" id="ARBA00022475"/>
    </source>
</evidence>
<evidence type="ECO:0000256" key="4">
    <source>
        <dbReference type="ARBA" id="ARBA00022692"/>
    </source>
</evidence>
<keyword evidence="3" id="KW-1003">Cell membrane</keyword>
<dbReference type="RefSeq" id="XP_038069872.1">
    <property type="nucleotide sequence ID" value="XM_038213944.1"/>
</dbReference>
<evidence type="ECO:0000256" key="2">
    <source>
        <dbReference type="ARBA" id="ARBA00022448"/>
    </source>
</evidence>
<evidence type="ECO:0008006" key="12">
    <source>
        <dbReference type="Google" id="ProtNLM"/>
    </source>
</evidence>
<feature type="region of interest" description="Disordered" evidence="8">
    <location>
        <begin position="423"/>
        <end position="461"/>
    </location>
</feature>
<protein>
    <recommendedName>
        <fullName evidence="12">Receptor for retinol uptake STRA6</fullName>
    </recommendedName>
</protein>
<keyword evidence="11" id="KW-1185">Reference proteome</keyword>
<feature type="transmembrane region" description="Helical" evidence="9">
    <location>
        <begin position="278"/>
        <end position="308"/>
    </location>
</feature>
<proteinExistence type="predicted"/>
<evidence type="ECO:0000256" key="9">
    <source>
        <dbReference type="SAM" id="Phobius"/>
    </source>
</evidence>
<dbReference type="GeneID" id="119739114"/>
<keyword evidence="7" id="KW-0675">Receptor</keyword>
<dbReference type="Pfam" id="PF14752">
    <property type="entry name" value="RBP_receptor"/>
    <property type="match status" value="2"/>
</dbReference>
<dbReference type="PANTHER" id="PTHR21444">
    <property type="entry name" value="COILED-COIL DOMAIN-CONTAINING PROTEIN 180"/>
    <property type="match status" value="1"/>
</dbReference>
<dbReference type="Proteomes" id="UP000887568">
    <property type="component" value="Unplaced"/>
</dbReference>
<evidence type="ECO:0000313" key="11">
    <source>
        <dbReference type="Proteomes" id="UP000887568"/>
    </source>
</evidence>
<keyword evidence="6 9" id="KW-0472">Membrane</keyword>
<evidence type="ECO:0000313" key="10">
    <source>
        <dbReference type="EnsemblMetazoa" id="XP_038069872.1"/>
    </source>
</evidence>
<sequence length="461" mass="52929">MVSSYTAYVGFLQLEVAHTHPVLVTFCHFLQETVKTDQAASQKYTTNDLVSIVNAQIESGYDVPETTNGRCYSPGEPSSGQLSRRVRNKWLVALTLTRNPNLVVERKAALKQTRTVSSISDDIVKRVTFWVTSAVAVIFTAVYTLDMQLRYREHTVKLWKGDRSFVPEGKLLFSETLVASLRYSGYHVAFTLWGFIIVQLLLWLVWSFIIVFWDEARYLLEKYWLTLGVTFAFYYGQVYISQIVFLQRAPDLEKKSAFICWKRTSFGLDNRRVFHVTVYILMFVNFLLGIVSCFVRILKALAFGTLYIGRLDRLLLMRDWETWDRGYTAYVGFLQLEVAHTHPVLITFCHFLQKTVKTDQASSQKYTTKELVSIVNSQLESGYEMPETTNGRCYSPREPSTGQLSRRMRNKWLVALTLTRNPSLVSERKGAPKEAKRKRAESTGSQDVSGRDELFSGKTEA</sequence>
<name>A0A914B1K0_PATMI</name>
<feature type="transmembrane region" description="Helical" evidence="9">
    <location>
        <begin position="127"/>
        <end position="145"/>
    </location>
</feature>
<evidence type="ECO:0000256" key="5">
    <source>
        <dbReference type="ARBA" id="ARBA00022989"/>
    </source>
</evidence>
<evidence type="ECO:0000256" key="1">
    <source>
        <dbReference type="ARBA" id="ARBA00004651"/>
    </source>
</evidence>
<feature type="compositionally biased region" description="Polar residues" evidence="8">
    <location>
        <begin position="387"/>
        <end position="404"/>
    </location>
</feature>
<accession>A0A914B1K0</accession>
<evidence type="ECO:0000256" key="6">
    <source>
        <dbReference type="ARBA" id="ARBA00023136"/>
    </source>
</evidence>
<evidence type="ECO:0000256" key="7">
    <source>
        <dbReference type="ARBA" id="ARBA00023170"/>
    </source>
</evidence>
<dbReference type="InterPro" id="IPR026612">
    <property type="entry name" value="STRA6-like"/>
</dbReference>
<dbReference type="EnsemblMetazoa" id="XM_038213944.1">
    <property type="protein sequence ID" value="XP_038069872.1"/>
    <property type="gene ID" value="LOC119739114"/>
</dbReference>
<feature type="compositionally biased region" description="Basic and acidic residues" evidence="8">
    <location>
        <begin position="449"/>
        <end position="461"/>
    </location>
</feature>
<keyword evidence="4 9" id="KW-0812">Transmembrane</keyword>